<dbReference type="CDD" id="cd10527">
    <property type="entry name" value="SET_LSMT"/>
    <property type="match status" value="1"/>
</dbReference>
<dbReference type="PANTHER" id="PTHR13271:SF137">
    <property type="entry name" value="SET DOMAIN-CONTAINING PROTEIN"/>
    <property type="match status" value="1"/>
</dbReference>
<dbReference type="KEGG" id="tps:THAPSDRAFT_1429"/>
<dbReference type="eggNOG" id="KOG1337">
    <property type="taxonomic scope" value="Eukaryota"/>
</dbReference>
<dbReference type="Proteomes" id="UP000001449">
    <property type="component" value="Chromosome 1"/>
</dbReference>
<accession>B8BQX5</accession>
<proteinExistence type="predicted"/>
<dbReference type="PROSITE" id="PS50280">
    <property type="entry name" value="SET"/>
    <property type="match status" value="1"/>
</dbReference>
<dbReference type="PaxDb" id="35128-Thaps1429"/>
<dbReference type="PANTHER" id="PTHR13271">
    <property type="entry name" value="UNCHARACTERIZED PUTATIVE METHYLTRANSFERASE"/>
    <property type="match status" value="1"/>
</dbReference>
<dbReference type="GO" id="GO:0016279">
    <property type="term" value="F:protein-lysine N-methyltransferase activity"/>
    <property type="evidence" value="ECO:0000318"/>
    <property type="project" value="GO_Central"/>
</dbReference>
<dbReference type="EMBL" id="CM000638">
    <property type="protein sequence ID" value="EED96437.1"/>
    <property type="molecule type" value="Genomic_DNA"/>
</dbReference>
<reference evidence="2 3" key="1">
    <citation type="journal article" date="2004" name="Science">
        <title>The genome of the diatom Thalassiosira pseudonana: ecology, evolution, and metabolism.</title>
        <authorList>
            <person name="Armbrust E.V."/>
            <person name="Berges J.A."/>
            <person name="Bowler C."/>
            <person name="Green B.R."/>
            <person name="Martinez D."/>
            <person name="Putnam N.H."/>
            <person name="Zhou S."/>
            <person name="Allen A.E."/>
            <person name="Apt K.E."/>
            <person name="Bechner M."/>
            <person name="Brzezinski M.A."/>
            <person name="Chaal B.K."/>
            <person name="Chiovitti A."/>
            <person name="Davis A.K."/>
            <person name="Demarest M.S."/>
            <person name="Detter J.C."/>
            <person name="Glavina T."/>
            <person name="Goodstein D."/>
            <person name="Hadi M.Z."/>
            <person name="Hellsten U."/>
            <person name="Hildebrand M."/>
            <person name="Jenkins B.D."/>
            <person name="Jurka J."/>
            <person name="Kapitonov V.V."/>
            <person name="Kroger N."/>
            <person name="Lau W.W."/>
            <person name="Lane T.W."/>
            <person name="Larimer F.W."/>
            <person name="Lippmeier J.C."/>
            <person name="Lucas S."/>
            <person name="Medina M."/>
            <person name="Montsant A."/>
            <person name="Obornik M."/>
            <person name="Parker M.S."/>
            <person name="Palenik B."/>
            <person name="Pazour G.J."/>
            <person name="Richardson P.M."/>
            <person name="Rynearson T.A."/>
            <person name="Saito M.A."/>
            <person name="Schwartz D.C."/>
            <person name="Thamatrakoln K."/>
            <person name="Valentin K."/>
            <person name="Vardi A."/>
            <person name="Wilkerson F.P."/>
            <person name="Rokhsar D.S."/>
        </authorList>
    </citation>
    <scope>NUCLEOTIDE SEQUENCE [LARGE SCALE GENOMIC DNA]</scope>
    <source>
        <strain evidence="2 3">CCMP1335</strain>
    </source>
</reference>
<protein>
    <recommendedName>
        <fullName evidence="1">SET domain-containing protein</fullName>
    </recommendedName>
</protein>
<organism evidence="2 3">
    <name type="scientific">Thalassiosira pseudonana</name>
    <name type="common">Marine diatom</name>
    <name type="synonym">Cyclotella nana</name>
    <dbReference type="NCBI Taxonomy" id="35128"/>
    <lineage>
        <taxon>Eukaryota</taxon>
        <taxon>Sar</taxon>
        <taxon>Stramenopiles</taxon>
        <taxon>Ochrophyta</taxon>
        <taxon>Bacillariophyta</taxon>
        <taxon>Coscinodiscophyceae</taxon>
        <taxon>Thalassiosirophycidae</taxon>
        <taxon>Thalassiosirales</taxon>
        <taxon>Thalassiosiraceae</taxon>
        <taxon>Thalassiosira</taxon>
    </lineage>
</organism>
<dbReference type="Gene3D" id="3.90.1410.10">
    <property type="entry name" value="set domain protein methyltransferase, domain 1"/>
    <property type="match status" value="1"/>
</dbReference>
<keyword evidence="3" id="KW-1185">Reference proteome</keyword>
<dbReference type="InterPro" id="IPR050600">
    <property type="entry name" value="SETD3_SETD6_MTase"/>
</dbReference>
<dbReference type="OMA" id="KYERDAG"/>
<dbReference type="STRING" id="35128.B8BQX5"/>
<dbReference type="InterPro" id="IPR001214">
    <property type="entry name" value="SET_dom"/>
</dbReference>
<dbReference type="Pfam" id="PF00856">
    <property type="entry name" value="SET"/>
    <property type="match status" value="1"/>
</dbReference>
<evidence type="ECO:0000313" key="3">
    <source>
        <dbReference type="Proteomes" id="UP000001449"/>
    </source>
</evidence>
<dbReference type="AlphaFoldDB" id="B8BQX5"/>
<dbReference type="RefSeq" id="XP_002286796.1">
    <property type="nucleotide sequence ID" value="XM_002286760.1"/>
</dbReference>
<dbReference type="InParanoid" id="B8BQX5"/>
<dbReference type="SUPFAM" id="SSF82199">
    <property type="entry name" value="SET domain"/>
    <property type="match status" value="1"/>
</dbReference>
<sequence>MVALSQASNAFVAWAASQGITSPLDLEERAGGRYVTCRQDVTAGDDLLQIPLSSCITADNLESLAERLAYERELGSKSKFTAYINVLPTLESKSLLELPRFWKGSRLDLVTDGGQLEARMSKDERKDLDQWALACVDSRANFLGDEGYSMTPMLDMINHDASVQTRARIEEDKGFAGDGDVLHLTSGKSYSKGEEAFISYGNLANLDTLADYGFVTEKNPCNVESIEVRVVRRPPFAITVYADGSIDAGSKATLRYYLANEEELEIFSTLEDGQGIGILAKPISDRNELDVTSFIASTIAEAADDASMGAADSKDDQLINMYLKERARQLDLAIRGIKRKYPDLEY</sequence>
<dbReference type="GeneID" id="7449109"/>
<dbReference type="HOGENOM" id="CLU_802907_0_0_1"/>
<evidence type="ECO:0000313" key="2">
    <source>
        <dbReference type="EMBL" id="EED96437.1"/>
    </source>
</evidence>
<reference evidence="2 3" key="2">
    <citation type="journal article" date="2008" name="Nature">
        <title>The Phaeodactylum genome reveals the evolutionary history of diatom genomes.</title>
        <authorList>
            <person name="Bowler C."/>
            <person name="Allen A.E."/>
            <person name="Badger J.H."/>
            <person name="Grimwood J."/>
            <person name="Jabbari K."/>
            <person name="Kuo A."/>
            <person name="Maheswari U."/>
            <person name="Martens C."/>
            <person name="Maumus F."/>
            <person name="Otillar R.P."/>
            <person name="Rayko E."/>
            <person name="Salamov A."/>
            <person name="Vandepoele K."/>
            <person name="Beszteri B."/>
            <person name="Gruber A."/>
            <person name="Heijde M."/>
            <person name="Katinka M."/>
            <person name="Mock T."/>
            <person name="Valentin K."/>
            <person name="Verret F."/>
            <person name="Berges J.A."/>
            <person name="Brownlee C."/>
            <person name="Cadoret J.P."/>
            <person name="Chiovitti A."/>
            <person name="Choi C.J."/>
            <person name="Coesel S."/>
            <person name="De Martino A."/>
            <person name="Detter J.C."/>
            <person name="Durkin C."/>
            <person name="Falciatore A."/>
            <person name="Fournet J."/>
            <person name="Haruta M."/>
            <person name="Huysman M.J."/>
            <person name="Jenkins B.D."/>
            <person name="Jiroutova K."/>
            <person name="Jorgensen R.E."/>
            <person name="Joubert Y."/>
            <person name="Kaplan A."/>
            <person name="Kroger N."/>
            <person name="Kroth P.G."/>
            <person name="La Roche J."/>
            <person name="Lindquist E."/>
            <person name="Lommer M."/>
            <person name="Martin-Jezequel V."/>
            <person name="Lopez P.J."/>
            <person name="Lucas S."/>
            <person name="Mangogna M."/>
            <person name="McGinnis K."/>
            <person name="Medlin L.K."/>
            <person name="Montsant A."/>
            <person name="Oudot-Le Secq M.P."/>
            <person name="Napoli C."/>
            <person name="Obornik M."/>
            <person name="Parker M.S."/>
            <person name="Petit J.L."/>
            <person name="Porcel B.M."/>
            <person name="Poulsen N."/>
            <person name="Robison M."/>
            <person name="Rychlewski L."/>
            <person name="Rynearson T.A."/>
            <person name="Schmutz J."/>
            <person name="Shapiro H."/>
            <person name="Siaut M."/>
            <person name="Stanley M."/>
            <person name="Sussman M.R."/>
            <person name="Taylor A.R."/>
            <person name="Vardi A."/>
            <person name="von Dassow P."/>
            <person name="Vyverman W."/>
            <person name="Willis A."/>
            <person name="Wyrwicz L.S."/>
            <person name="Rokhsar D.S."/>
            <person name="Weissenbach J."/>
            <person name="Armbrust E.V."/>
            <person name="Green B.R."/>
            <person name="Van de Peer Y."/>
            <person name="Grigoriev I.V."/>
        </authorList>
    </citation>
    <scope>NUCLEOTIDE SEQUENCE [LARGE SCALE GENOMIC DNA]</scope>
    <source>
        <strain evidence="2 3">CCMP1335</strain>
    </source>
</reference>
<name>B8BQX5_THAPS</name>
<gene>
    <name evidence="2" type="ORF">THAPSDRAFT_1429</name>
</gene>
<dbReference type="InterPro" id="IPR046341">
    <property type="entry name" value="SET_dom_sf"/>
</dbReference>
<evidence type="ECO:0000259" key="1">
    <source>
        <dbReference type="PROSITE" id="PS50280"/>
    </source>
</evidence>
<feature type="domain" description="SET" evidence="1">
    <location>
        <begin position="18"/>
        <end position="201"/>
    </location>
</feature>